<dbReference type="GeneID" id="79883330"/>
<evidence type="ECO:0000256" key="1">
    <source>
        <dbReference type="ARBA" id="ARBA00022729"/>
    </source>
</evidence>
<reference evidence="4" key="1">
    <citation type="submission" date="2022-07" db="EMBL/GenBank/DDBJ databases">
        <authorList>
            <person name="Wu T."/>
        </authorList>
    </citation>
    <scope>NUCLEOTIDE SEQUENCE</scope>
    <source>
        <strain evidence="4">SD-1</strain>
    </source>
</reference>
<keyword evidence="5" id="KW-1185">Reference proteome</keyword>
<dbReference type="SUPFAM" id="SSF69318">
    <property type="entry name" value="Integrin alpha N-terminal domain"/>
    <property type="match status" value="1"/>
</dbReference>
<dbReference type="AlphaFoldDB" id="A0AAX3EH77"/>
<feature type="region of interest" description="Disordered" evidence="2">
    <location>
        <begin position="118"/>
        <end position="145"/>
    </location>
</feature>
<dbReference type="Gene3D" id="2.130.10.130">
    <property type="entry name" value="Integrin alpha, N-terminal"/>
    <property type="match status" value="1"/>
</dbReference>
<sequence>MGIFGTRKAAYAATALAVGVALMGAPPATAAPKVTSAPDVQTPSVGPTAVIDGVPYVGAELRKQYDYDYAGCKNPDGTTPNGYRAEWLQDGVPLPPERQGEVLQLTPADFGHRISLRVHPSTPEEPNCPDATRVSPGTAPVKASSRAMGWTGRGNFEPLGRTADGRLILYPRTYTYVPGSCEGACPRYFGEWDEPRQTGQGWDAMGIVFSPGDFDGDGYNDLLATDAAGNLYLYPGDGNGGWLDRRQVGQGWNIFDSIVGPGDFDGDGYNDVLARDAAGDLYLYPGDGAGGWKPRSKVGQGWQIMDKIITGGDMNGDGPVEVFARDRNGYLSIYRADGTGGWESSAMLSGGWGAFSDIAGLGSFGHQQYNNLFAVNGNGDLMTYSTGASTGVLWGPYGPVGAGWNVFRELL</sequence>
<feature type="signal peptide" evidence="3">
    <location>
        <begin position="1"/>
        <end position="30"/>
    </location>
</feature>
<feature type="chain" id="PRO_5043444111" evidence="3">
    <location>
        <begin position="31"/>
        <end position="411"/>
    </location>
</feature>
<evidence type="ECO:0000313" key="5">
    <source>
        <dbReference type="Proteomes" id="UP001163293"/>
    </source>
</evidence>
<dbReference type="Pfam" id="PF13517">
    <property type="entry name" value="FG-GAP_3"/>
    <property type="match status" value="1"/>
</dbReference>
<dbReference type="InterPro" id="IPR013517">
    <property type="entry name" value="FG-GAP"/>
</dbReference>
<keyword evidence="1 3" id="KW-0732">Signal</keyword>
<evidence type="ECO:0000256" key="2">
    <source>
        <dbReference type="SAM" id="MobiDB-lite"/>
    </source>
</evidence>
<evidence type="ECO:0000256" key="3">
    <source>
        <dbReference type="SAM" id="SignalP"/>
    </source>
</evidence>
<organism evidence="4 5">
    <name type="scientific">Paenarthrobacter ureafaciens</name>
    <dbReference type="NCBI Taxonomy" id="37931"/>
    <lineage>
        <taxon>Bacteria</taxon>
        <taxon>Bacillati</taxon>
        <taxon>Actinomycetota</taxon>
        <taxon>Actinomycetes</taxon>
        <taxon>Micrococcales</taxon>
        <taxon>Micrococcaceae</taxon>
        <taxon>Paenarthrobacter</taxon>
    </lineage>
</organism>
<gene>
    <name evidence="4" type="ORF">NL394_19650</name>
</gene>
<accession>A0AAX3EH77</accession>
<name>A0AAX3EH77_PAEUR</name>
<proteinExistence type="predicted"/>
<dbReference type="InterPro" id="IPR028994">
    <property type="entry name" value="Integrin_alpha_N"/>
</dbReference>
<dbReference type="PANTHER" id="PTHR44103:SF1">
    <property type="entry name" value="PROPROTEIN CONVERTASE P"/>
    <property type="match status" value="1"/>
</dbReference>
<dbReference type="EMBL" id="CP101185">
    <property type="protein sequence ID" value="UYV97231.1"/>
    <property type="molecule type" value="Genomic_DNA"/>
</dbReference>
<protein>
    <submittedName>
        <fullName evidence="4">VCBS repeat-containing protein</fullName>
    </submittedName>
</protein>
<dbReference type="Proteomes" id="UP001163293">
    <property type="component" value="Chromosome"/>
</dbReference>
<dbReference type="RefSeq" id="WP_021474180.1">
    <property type="nucleotide sequence ID" value="NZ_BDMH01000019.1"/>
</dbReference>
<evidence type="ECO:0000313" key="4">
    <source>
        <dbReference type="EMBL" id="UYV97231.1"/>
    </source>
</evidence>
<dbReference type="PANTHER" id="PTHR44103">
    <property type="entry name" value="PROPROTEIN CONVERTASE P"/>
    <property type="match status" value="1"/>
</dbReference>